<sequence length="322" mass="35931">MKKNTYCCPQKECNHTVLNEVDNELRCGNGHSYMYASGTTIPIFAKADDNINEYTVNDAVEMHDNALNWLFATFNEKEHHLRTRMVNRLQLKKGDTVLVTGAGACNDLPFIVNSLNGSGEIYAQDISEQMLLVGAKRYQENSVSSEIKVFFSVSDATSLPFSDEFFDAAYHFGGINLFDDIELGISEMSRVVKCGGKIVIGDEGLAPWLQKTDIGKMLIQNNALYAFTPPLQFLPRNAQEVKLTWELSNSFYCIEFIVGAEPVVNLDIKHVGLRGGSIRTRYLGQLEGINPELKDKIYAEAAARGISRVDFLESLLYNSLGE</sequence>
<dbReference type="STRING" id="1121455.SAMN02745728_01457"/>
<dbReference type="SUPFAM" id="SSF53335">
    <property type="entry name" value="S-adenosyl-L-methionine-dependent methyltransferases"/>
    <property type="match status" value="1"/>
</dbReference>
<proteinExistence type="predicted"/>
<dbReference type="Pfam" id="PF01209">
    <property type="entry name" value="Ubie_methyltran"/>
    <property type="match status" value="1"/>
</dbReference>
<keyword evidence="2" id="KW-1185">Reference proteome</keyword>
<dbReference type="RefSeq" id="WP_072697146.1">
    <property type="nucleotide sequence ID" value="NZ_FRDI01000006.1"/>
</dbReference>
<evidence type="ECO:0000313" key="1">
    <source>
        <dbReference type="EMBL" id="SHN64777.1"/>
    </source>
</evidence>
<evidence type="ECO:0000313" key="2">
    <source>
        <dbReference type="Proteomes" id="UP000186469"/>
    </source>
</evidence>
<name>A0A1M7T285_9BACT</name>
<dbReference type="AlphaFoldDB" id="A0A1M7T285"/>
<dbReference type="Proteomes" id="UP000186469">
    <property type="component" value="Unassembled WGS sequence"/>
</dbReference>
<dbReference type="GO" id="GO:0008168">
    <property type="term" value="F:methyltransferase activity"/>
    <property type="evidence" value="ECO:0007669"/>
    <property type="project" value="UniProtKB-KW"/>
</dbReference>
<dbReference type="InterPro" id="IPR029063">
    <property type="entry name" value="SAM-dependent_MTases_sf"/>
</dbReference>
<organism evidence="1 2">
    <name type="scientific">Desulfovibrio litoralis DSM 11393</name>
    <dbReference type="NCBI Taxonomy" id="1121455"/>
    <lineage>
        <taxon>Bacteria</taxon>
        <taxon>Pseudomonadati</taxon>
        <taxon>Thermodesulfobacteriota</taxon>
        <taxon>Desulfovibrionia</taxon>
        <taxon>Desulfovibrionales</taxon>
        <taxon>Desulfovibrionaceae</taxon>
        <taxon>Desulfovibrio</taxon>
    </lineage>
</organism>
<dbReference type="Gene3D" id="3.40.50.150">
    <property type="entry name" value="Vaccinia Virus protein VP39"/>
    <property type="match status" value="1"/>
</dbReference>
<dbReference type="GO" id="GO:0032259">
    <property type="term" value="P:methylation"/>
    <property type="evidence" value="ECO:0007669"/>
    <property type="project" value="UniProtKB-KW"/>
</dbReference>
<gene>
    <name evidence="1" type="ORF">SAMN02745728_01457</name>
</gene>
<reference evidence="1 2" key="1">
    <citation type="submission" date="2016-12" db="EMBL/GenBank/DDBJ databases">
        <authorList>
            <person name="Song W.-J."/>
            <person name="Kurnit D.M."/>
        </authorList>
    </citation>
    <scope>NUCLEOTIDE SEQUENCE [LARGE SCALE GENOMIC DNA]</scope>
    <source>
        <strain evidence="1 2">DSM 11393</strain>
    </source>
</reference>
<accession>A0A1M7T285</accession>
<keyword evidence="1" id="KW-0489">Methyltransferase</keyword>
<protein>
    <submittedName>
        <fullName evidence="1">UbiE/COQ5 methyltransferase family protein</fullName>
    </submittedName>
</protein>
<dbReference type="EMBL" id="FRDI01000006">
    <property type="protein sequence ID" value="SHN64777.1"/>
    <property type="molecule type" value="Genomic_DNA"/>
</dbReference>
<keyword evidence="1" id="KW-0808">Transferase</keyword>